<keyword evidence="2" id="KW-0813">Transport</keyword>
<dbReference type="SUPFAM" id="SSF51261">
    <property type="entry name" value="Duplicated hybrid motif"/>
    <property type="match status" value="1"/>
</dbReference>
<dbReference type="InterPro" id="IPR011055">
    <property type="entry name" value="Dup_hybrid_motif"/>
</dbReference>
<dbReference type="Gene3D" id="2.70.70.10">
    <property type="entry name" value="Glucose Permease (Domain IIA)"/>
    <property type="match status" value="1"/>
</dbReference>
<proteinExistence type="predicted"/>
<evidence type="ECO:0000256" key="6">
    <source>
        <dbReference type="ARBA" id="ARBA00022777"/>
    </source>
</evidence>
<evidence type="ECO:0000256" key="5">
    <source>
        <dbReference type="ARBA" id="ARBA00022683"/>
    </source>
</evidence>
<dbReference type="GO" id="GO:0005737">
    <property type="term" value="C:cytoplasm"/>
    <property type="evidence" value="ECO:0007669"/>
    <property type="project" value="UniProtKB-SubCell"/>
</dbReference>
<evidence type="ECO:0000313" key="9">
    <source>
        <dbReference type="Proteomes" id="UP000515909"/>
    </source>
</evidence>
<reference evidence="8 9" key="1">
    <citation type="submission" date="2020-08" db="EMBL/GenBank/DDBJ databases">
        <title>The isolate Caproiciproducens sp. 7D4C2 produces n-caproate at mildly acidic conditions from hexoses: genome and rBOX comparison with related strains and chain-elongating bacteria.</title>
        <authorList>
            <person name="Esquivel-Elizondo S."/>
            <person name="Bagci C."/>
            <person name="Temovska M."/>
            <person name="Jeon B.S."/>
            <person name="Bessarab I."/>
            <person name="Williams R.B.H."/>
            <person name="Huson D.H."/>
            <person name="Angenent L.T."/>
        </authorList>
    </citation>
    <scope>NUCLEOTIDE SEQUENCE [LARGE SCALE GENOMIC DNA]</scope>
    <source>
        <strain evidence="8 9">7D4C2</strain>
    </source>
</reference>
<dbReference type="GO" id="GO:0016301">
    <property type="term" value="F:kinase activity"/>
    <property type="evidence" value="ECO:0007669"/>
    <property type="project" value="UniProtKB-KW"/>
</dbReference>
<comment type="subcellular location">
    <subcellularLocation>
        <location evidence="1">Cytoplasm</location>
    </subcellularLocation>
</comment>
<dbReference type="KEGG" id="cfem:HCR03_05575"/>
<dbReference type="EMBL" id="CP060286">
    <property type="protein sequence ID" value="QNK41718.1"/>
    <property type="molecule type" value="Genomic_DNA"/>
</dbReference>
<keyword evidence="3 8" id="KW-0762">Sugar transport</keyword>
<keyword evidence="6" id="KW-0418">Kinase</keyword>
<dbReference type="AlphaFoldDB" id="A0A7G8TDM7"/>
<dbReference type="GO" id="GO:0009401">
    <property type="term" value="P:phosphoenolpyruvate-dependent sugar phosphotransferase system"/>
    <property type="evidence" value="ECO:0007669"/>
    <property type="project" value="UniProtKB-KW"/>
</dbReference>
<keyword evidence="5" id="KW-0598">Phosphotransferase system</keyword>
<dbReference type="Proteomes" id="UP000515909">
    <property type="component" value="Chromosome"/>
</dbReference>
<dbReference type="PROSITE" id="PS00371">
    <property type="entry name" value="PTS_EIIA_TYPE_1_HIS"/>
    <property type="match status" value="1"/>
</dbReference>
<dbReference type="PANTHER" id="PTHR45008">
    <property type="entry name" value="PTS SYSTEM GLUCOSE-SPECIFIC EIIA COMPONENT"/>
    <property type="match status" value="1"/>
</dbReference>
<accession>A0A7G8TDM7</accession>
<dbReference type="FunFam" id="2.70.70.10:FF:000001">
    <property type="entry name" value="PTS system glucose-specific IIA component"/>
    <property type="match status" value="1"/>
</dbReference>
<dbReference type="PANTHER" id="PTHR45008:SF1">
    <property type="entry name" value="PTS SYSTEM GLUCOSE-SPECIFIC EIIA COMPONENT"/>
    <property type="match status" value="1"/>
</dbReference>
<evidence type="ECO:0000313" key="8">
    <source>
        <dbReference type="EMBL" id="QNK41718.1"/>
    </source>
</evidence>
<evidence type="ECO:0000256" key="4">
    <source>
        <dbReference type="ARBA" id="ARBA00022679"/>
    </source>
</evidence>
<feature type="domain" description="PTS EIIA type-1" evidence="7">
    <location>
        <begin position="29"/>
        <end position="133"/>
    </location>
</feature>
<keyword evidence="4" id="KW-0808">Transferase</keyword>
<evidence type="ECO:0000256" key="2">
    <source>
        <dbReference type="ARBA" id="ARBA00022448"/>
    </source>
</evidence>
<dbReference type="InterPro" id="IPR001127">
    <property type="entry name" value="PTS_EIIA_1_perm"/>
</dbReference>
<evidence type="ECO:0000256" key="3">
    <source>
        <dbReference type="ARBA" id="ARBA00022597"/>
    </source>
</evidence>
<dbReference type="RefSeq" id="WP_187037033.1">
    <property type="nucleotide sequence ID" value="NZ_CP060286.1"/>
</dbReference>
<sequence>MGLFGTRFRKLKMMAPLSGKVVPITEAPDSVFSNKVLGDGVAVIPSSGKVLSPVSGTIVQIAHSLHAICLEGDDGAEILIHLGIDTVSLEGKGFTCCVREGQHVVAGEKLMEMDLELIKTKGLSTVSPCIITNLDRMKDLSMKYGDAVAGETVVMTYKG</sequence>
<evidence type="ECO:0000256" key="1">
    <source>
        <dbReference type="ARBA" id="ARBA00004496"/>
    </source>
</evidence>
<evidence type="ECO:0000259" key="7">
    <source>
        <dbReference type="PROSITE" id="PS51093"/>
    </source>
</evidence>
<dbReference type="InterPro" id="IPR050890">
    <property type="entry name" value="PTS_EIIA_component"/>
</dbReference>
<gene>
    <name evidence="8" type="ORF">HCR03_05575</name>
</gene>
<name>A0A7G8TDM7_9FIRM</name>
<organism evidence="8 9">
    <name type="scientific">Caproicibacter fermentans</name>
    <dbReference type="NCBI Taxonomy" id="2576756"/>
    <lineage>
        <taxon>Bacteria</taxon>
        <taxon>Bacillati</taxon>
        <taxon>Bacillota</taxon>
        <taxon>Clostridia</taxon>
        <taxon>Eubacteriales</taxon>
        <taxon>Acutalibacteraceae</taxon>
        <taxon>Caproicibacter</taxon>
    </lineage>
</organism>
<protein>
    <submittedName>
        <fullName evidence="8">PTS glucose transporter subunit IIA</fullName>
    </submittedName>
</protein>
<dbReference type="NCBIfam" id="TIGR00830">
    <property type="entry name" value="PTBA"/>
    <property type="match status" value="1"/>
</dbReference>
<dbReference type="PROSITE" id="PS51093">
    <property type="entry name" value="PTS_EIIA_TYPE_1"/>
    <property type="match status" value="1"/>
</dbReference>
<dbReference type="Pfam" id="PF00358">
    <property type="entry name" value="PTS_EIIA_1"/>
    <property type="match status" value="1"/>
</dbReference>